<reference evidence="5 6" key="1">
    <citation type="submission" date="2024-10" db="EMBL/GenBank/DDBJ databases">
        <title>The Natural Products Discovery Center: Release of the First 8490 Sequenced Strains for Exploring Actinobacteria Biosynthetic Diversity.</title>
        <authorList>
            <person name="Kalkreuter E."/>
            <person name="Kautsar S.A."/>
            <person name="Yang D."/>
            <person name="Bader C.D."/>
            <person name="Teijaro C.N."/>
            <person name="Fluegel L."/>
            <person name="Davis C.M."/>
            <person name="Simpson J.R."/>
            <person name="Lauterbach L."/>
            <person name="Steele A.D."/>
            <person name="Gui C."/>
            <person name="Meng S."/>
            <person name="Li G."/>
            <person name="Viehrig K."/>
            <person name="Ye F."/>
            <person name="Su P."/>
            <person name="Kiefer A.F."/>
            <person name="Nichols A."/>
            <person name="Cepeda A.J."/>
            <person name="Yan W."/>
            <person name="Fan B."/>
            <person name="Jiang Y."/>
            <person name="Adhikari A."/>
            <person name="Zheng C.-J."/>
            <person name="Schuster L."/>
            <person name="Cowan T.M."/>
            <person name="Smanski M.J."/>
            <person name="Chevrette M.G."/>
            <person name="De Carvalho L.P.S."/>
            <person name="Shen B."/>
        </authorList>
    </citation>
    <scope>NUCLEOTIDE SEQUENCE [LARGE SCALE GENOMIC DNA]</scope>
    <source>
        <strain evidence="5 6">NPDC050545</strain>
    </source>
</reference>
<gene>
    <name evidence="5" type="ORF">ACIBG2_06280</name>
</gene>
<dbReference type="Pfam" id="PF01638">
    <property type="entry name" value="HxlR"/>
    <property type="match status" value="1"/>
</dbReference>
<comment type="caution">
    <text evidence="5">The sequence shown here is derived from an EMBL/GenBank/DDBJ whole genome shotgun (WGS) entry which is preliminary data.</text>
</comment>
<dbReference type="InterPro" id="IPR036390">
    <property type="entry name" value="WH_DNA-bd_sf"/>
</dbReference>
<evidence type="ECO:0000256" key="2">
    <source>
        <dbReference type="ARBA" id="ARBA00023125"/>
    </source>
</evidence>
<dbReference type="InterPro" id="IPR011991">
    <property type="entry name" value="ArsR-like_HTH"/>
</dbReference>
<keyword evidence="2" id="KW-0238">DNA-binding</keyword>
<evidence type="ECO:0000313" key="5">
    <source>
        <dbReference type="EMBL" id="MFI6496968.1"/>
    </source>
</evidence>
<dbReference type="Gene3D" id="1.10.10.10">
    <property type="entry name" value="Winged helix-like DNA-binding domain superfamily/Winged helix DNA-binding domain"/>
    <property type="match status" value="1"/>
</dbReference>
<keyword evidence="3" id="KW-0804">Transcription</keyword>
<organism evidence="5 6">
    <name type="scientific">Nonomuraea typhae</name>
    <dbReference type="NCBI Taxonomy" id="2603600"/>
    <lineage>
        <taxon>Bacteria</taxon>
        <taxon>Bacillati</taxon>
        <taxon>Actinomycetota</taxon>
        <taxon>Actinomycetes</taxon>
        <taxon>Streptosporangiales</taxon>
        <taxon>Streptosporangiaceae</taxon>
        <taxon>Nonomuraea</taxon>
    </lineage>
</organism>
<dbReference type="PROSITE" id="PS51118">
    <property type="entry name" value="HTH_HXLR"/>
    <property type="match status" value="1"/>
</dbReference>
<feature type="domain" description="HTH hxlR-type" evidence="4">
    <location>
        <begin position="21"/>
        <end position="119"/>
    </location>
</feature>
<dbReference type="Proteomes" id="UP001612741">
    <property type="component" value="Unassembled WGS sequence"/>
</dbReference>
<dbReference type="RefSeq" id="WP_397079502.1">
    <property type="nucleotide sequence ID" value="NZ_JBITGY010000002.1"/>
</dbReference>
<dbReference type="PANTHER" id="PTHR33204">
    <property type="entry name" value="TRANSCRIPTIONAL REGULATOR, MARR FAMILY"/>
    <property type="match status" value="1"/>
</dbReference>
<keyword evidence="1" id="KW-0805">Transcription regulation</keyword>
<keyword evidence="6" id="KW-1185">Reference proteome</keyword>
<evidence type="ECO:0000259" key="4">
    <source>
        <dbReference type="PROSITE" id="PS51118"/>
    </source>
</evidence>
<dbReference type="InterPro" id="IPR002577">
    <property type="entry name" value="HTH_HxlR"/>
</dbReference>
<proteinExistence type="predicted"/>
<dbReference type="SUPFAM" id="SSF46785">
    <property type="entry name" value="Winged helix' DNA-binding domain"/>
    <property type="match status" value="1"/>
</dbReference>
<dbReference type="PANTHER" id="PTHR33204:SF37">
    <property type="entry name" value="HTH-TYPE TRANSCRIPTIONAL REGULATOR YODB"/>
    <property type="match status" value="1"/>
</dbReference>
<evidence type="ECO:0000313" key="6">
    <source>
        <dbReference type="Proteomes" id="UP001612741"/>
    </source>
</evidence>
<name>A0ABW7YNU3_9ACTN</name>
<protein>
    <submittedName>
        <fullName evidence="5">Winged helix-turn-helix transcriptional regulator</fullName>
    </submittedName>
</protein>
<evidence type="ECO:0000256" key="3">
    <source>
        <dbReference type="ARBA" id="ARBA00023163"/>
    </source>
</evidence>
<sequence>MDTTFPDLRQYGGADAFLEACKPRAILDMLTGKWSTLVMGALLDGPRRFNELRRMLDGITQKMLSQTLRALERDGIVTRTVYPTIPPRVDYELTPLGRSAGGLLMAIADWSNQHADDVFAARRAYDERAAEPVQPVLPKIPI</sequence>
<dbReference type="InterPro" id="IPR036388">
    <property type="entry name" value="WH-like_DNA-bd_sf"/>
</dbReference>
<dbReference type="CDD" id="cd00090">
    <property type="entry name" value="HTH_ARSR"/>
    <property type="match status" value="1"/>
</dbReference>
<accession>A0ABW7YNU3</accession>
<dbReference type="EMBL" id="JBITGY010000002">
    <property type="protein sequence ID" value="MFI6496968.1"/>
    <property type="molecule type" value="Genomic_DNA"/>
</dbReference>
<evidence type="ECO:0000256" key="1">
    <source>
        <dbReference type="ARBA" id="ARBA00023015"/>
    </source>
</evidence>